<evidence type="ECO:0000256" key="1">
    <source>
        <dbReference type="ARBA" id="ARBA00023125"/>
    </source>
</evidence>
<dbReference type="SUPFAM" id="SSF47413">
    <property type="entry name" value="lambda repressor-like DNA-binding domains"/>
    <property type="match status" value="1"/>
</dbReference>
<keyword evidence="1" id="KW-0238">DNA-binding</keyword>
<sequence length="119" mass="13749">MLSKRLKAARLNKELTQQKLANRIKTTKGTISNYENGHSTPSNEMLRELSLVLEVSTDYLLGVTDSANPAAVDLSDDEKEMLEFFKDPDLILFFREMKEAPEEQLEEMRQIWEVIKKTD</sequence>
<evidence type="ECO:0000259" key="2">
    <source>
        <dbReference type="PROSITE" id="PS50943"/>
    </source>
</evidence>
<dbReference type="AlphaFoldDB" id="A0A1V2AD97"/>
<evidence type="ECO:0000313" key="3">
    <source>
        <dbReference type="EMBL" id="OMP68764.1"/>
    </source>
</evidence>
<name>A0A1V2AD97_9BACI</name>
<dbReference type="RefSeq" id="WP_076763390.1">
    <property type="nucleotide sequence ID" value="NZ_MSFI01000001.1"/>
</dbReference>
<gene>
    <name evidence="3" type="ORF">BTO28_01585</name>
</gene>
<dbReference type="Pfam" id="PF01381">
    <property type="entry name" value="HTH_3"/>
    <property type="match status" value="1"/>
</dbReference>
<keyword evidence="4" id="KW-1185">Reference proteome</keyword>
<feature type="domain" description="HTH cro/C1-type" evidence="2">
    <location>
        <begin position="6"/>
        <end position="60"/>
    </location>
</feature>
<reference evidence="3 4" key="1">
    <citation type="submission" date="2016-12" db="EMBL/GenBank/DDBJ databases">
        <title>Domibacillus sp. SAB 38T whole genome sequencing.</title>
        <authorList>
            <person name="Verma A."/>
            <person name="Ojha A.K."/>
            <person name="Krishnamurthi S."/>
        </authorList>
    </citation>
    <scope>NUCLEOTIDE SEQUENCE [LARGE SCALE GENOMIC DNA]</scope>
    <source>
        <strain evidence="3 4">SAB 38</strain>
    </source>
</reference>
<dbReference type="STRING" id="1714355.BTO28_01585"/>
<dbReference type="PANTHER" id="PTHR46558:SF11">
    <property type="entry name" value="HTH-TYPE TRANSCRIPTIONAL REGULATOR XRE"/>
    <property type="match status" value="1"/>
</dbReference>
<dbReference type="CDD" id="cd00093">
    <property type="entry name" value="HTH_XRE"/>
    <property type="match status" value="1"/>
</dbReference>
<comment type="caution">
    <text evidence="3">The sequence shown here is derived from an EMBL/GenBank/DDBJ whole genome shotgun (WGS) entry which is preliminary data.</text>
</comment>
<dbReference type="SMART" id="SM00530">
    <property type="entry name" value="HTH_XRE"/>
    <property type="match status" value="1"/>
</dbReference>
<evidence type="ECO:0000313" key="4">
    <source>
        <dbReference type="Proteomes" id="UP000188613"/>
    </source>
</evidence>
<dbReference type="GO" id="GO:0003677">
    <property type="term" value="F:DNA binding"/>
    <property type="evidence" value="ECO:0007669"/>
    <property type="project" value="UniProtKB-KW"/>
</dbReference>
<dbReference type="PANTHER" id="PTHR46558">
    <property type="entry name" value="TRACRIPTIONAL REGULATORY PROTEIN-RELATED-RELATED"/>
    <property type="match status" value="1"/>
</dbReference>
<dbReference type="Gene3D" id="1.10.260.40">
    <property type="entry name" value="lambda repressor-like DNA-binding domains"/>
    <property type="match status" value="1"/>
</dbReference>
<dbReference type="OrthoDB" id="72638at2"/>
<dbReference type="InterPro" id="IPR001387">
    <property type="entry name" value="Cro/C1-type_HTH"/>
</dbReference>
<dbReference type="Proteomes" id="UP000188613">
    <property type="component" value="Unassembled WGS sequence"/>
</dbReference>
<dbReference type="PROSITE" id="PS50943">
    <property type="entry name" value="HTH_CROC1"/>
    <property type="match status" value="1"/>
</dbReference>
<organism evidence="3 4">
    <name type="scientific">Domibacillus epiphyticus</name>
    <dbReference type="NCBI Taxonomy" id="1714355"/>
    <lineage>
        <taxon>Bacteria</taxon>
        <taxon>Bacillati</taxon>
        <taxon>Bacillota</taxon>
        <taxon>Bacilli</taxon>
        <taxon>Bacillales</taxon>
        <taxon>Bacillaceae</taxon>
        <taxon>Domibacillus</taxon>
    </lineage>
</organism>
<proteinExistence type="predicted"/>
<dbReference type="EMBL" id="MSFI01000001">
    <property type="protein sequence ID" value="OMP68764.1"/>
    <property type="molecule type" value="Genomic_DNA"/>
</dbReference>
<dbReference type="InterPro" id="IPR010982">
    <property type="entry name" value="Lambda_DNA-bd_dom_sf"/>
</dbReference>
<protein>
    <recommendedName>
        <fullName evidence="2">HTH cro/C1-type domain-containing protein</fullName>
    </recommendedName>
</protein>
<accession>A0A1V2AD97</accession>